<protein>
    <recommendedName>
        <fullName evidence="1">HEPN domain-containing protein</fullName>
    </recommendedName>
</protein>
<feature type="domain" description="HEPN" evidence="1">
    <location>
        <begin position="434"/>
        <end position="540"/>
    </location>
</feature>
<organism evidence="2">
    <name type="scientific">Micrurus surinamensis</name>
    <name type="common">Surinam coral snake</name>
    <dbReference type="NCBI Taxonomy" id="129470"/>
    <lineage>
        <taxon>Eukaryota</taxon>
        <taxon>Metazoa</taxon>
        <taxon>Chordata</taxon>
        <taxon>Craniata</taxon>
        <taxon>Vertebrata</taxon>
        <taxon>Euteleostomi</taxon>
        <taxon>Lepidosauria</taxon>
        <taxon>Squamata</taxon>
        <taxon>Bifurcata</taxon>
        <taxon>Unidentata</taxon>
        <taxon>Episquamata</taxon>
        <taxon>Toxicofera</taxon>
        <taxon>Serpentes</taxon>
        <taxon>Colubroidea</taxon>
        <taxon>Elapidae</taxon>
        <taxon>Elapinae</taxon>
        <taxon>Micrurus</taxon>
    </lineage>
</organism>
<dbReference type="Pfam" id="PF05168">
    <property type="entry name" value="HEPN"/>
    <property type="match status" value="1"/>
</dbReference>
<dbReference type="CDD" id="cd06257">
    <property type="entry name" value="DnaJ"/>
    <property type="match status" value="1"/>
</dbReference>
<reference evidence="2" key="1">
    <citation type="submission" date="2017-07" db="EMBL/GenBank/DDBJ databases">
        <authorList>
            <person name="Mikheyev A."/>
            <person name="Grau M."/>
        </authorList>
    </citation>
    <scope>NUCLEOTIDE SEQUENCE</scope>
    <source>
        <tissue evidence="2">Venom_gland</tissue>
    </source>
</reference>
<proteinExistence type="predicted"/>
<sequence length="564" mass="64694">MCIYKEHCNFRNNLKELLVSLEFQNALIALLKWQSKTEAIEGINDGLFSPDQLEVVCCEKICIVYVYDSQLLEETQRVKTVHVATMPDNKTKIYLTHQENMGLQEGVHICSVLGQEVNKLLGERLHQKAMGILMEILVCKGPKSIAAVLENQNVPLYQQAILNAYDLPPPGEDIPEEWYDSLDMSILHTFVKGDYVGYLDSSQPKEHYMYAVVLEVLESQKNGSAQIHTYRIDLGGGWEEEVTAYDLYHFKRNKPVSNSNIMVMLPVDSTDAAQMVRPDINKFWHQRLLSEVKKEIDTCLAQVWRLSEEEKKKGLRRLYLCYHPDKNLGHEDSAEELFKYLKEKIKEMEKGMWSNGSGGGSKSRNSHHRNFSDCWGEWDQQAHQHQQRHYEFTSQRSARRGGGGGGCSNYNFWSYHQHGPNSSRSQPKHCFLEAKRWLQQAECDLQVATTNAGNGSTEWLLYMVFRAMEKTLTAVEYNQGGDFERNLSLAKLADKVASYGCELAKLPEQIAMLREHGMDDKTTQYPKYHTLPTIPHEAFSACKEQDVLLLAWEILNIVKSWLGL</sequence>
<dbReference type="Gene3D" id="1.10.287.110">
    <property type="entry name" value="DnaJ domain"/>
    <property type="match status" value="1"/>
</dbReference>
<dbReference type="InterPro" id="IPR036869">
    <property type="entry name" value="J_dom_sf"/>
</dbReference>
<dbReference type="SUPFAM" id="SSF46565">
    <property type="entry name" value="Chaperone J-domain"/>
    <property type="match status" value="1"/>
</dbReference>
<dbReference type="EMBL" id="IACN01007475">
    <property type="protein sequence ID" value="LAB45827.1"/>
    <property type="molecule type" value="Transcribed_RNA"/>
</dbReference>
<name>A0A2D4NJD2_MICSU</name>
<dbReference type="PANTHER" id="PTHR46919">
    <property type="entry name" value="ZINC FINGER, C3HC4 TYPE (RING FINGER) FAMILY PROTEIN"/>
    <property type="match status" value="1"/>
</dbReference>
<dbReference type="PANTHER" id="PTHR46919:SF2">
    <property type="entry name" value="SACSIN"/>
    <property type="match status" value="1"/>
</dbReference>
<reference evidence="2" key="2">
    <citation type="submission" date="2017-11" db="EMBL/GenBank/DDBJ databases">
        <title>Coralsnake Venomics: Analyses of Venom Gland Transcriptomes and Proteomes of Six Brazilian Taxa.</title>
        <authorList>
            <person name="Aird S.D."/>
            <person name="Jorge da Silva N."/>
            <person name="Qiu L."/>
            <person name="Villar-Briones A."/>
            <person name="Aparecida-Saddi V."/>
            <person name="Campos-Telles M.P."/>
            <person name="Grau M."/>
            <person name="Mikheyev A.S."/>
        </authorList>
    </citation>
    <scope>NUCLEOTIDE SEQUENCE</scope>
    <source>
        <tissue evidence="2">Venom_gland</tissue>
    </source>
</reference>
<dbReference type="AlphaFoldDB" id="A0A2D4NJD2"/>
<dbReference type="Gene3D" id="1.20.120.330">
    <property type="entry name" value="Nucleotidyltransferases domain 2"/>
    <property type="match status" value="1"/>
</dbReference>
<evidence type="ECO:0000259" key="1">
    <source>
        <dbReference type="Pfam" id="PF05168"/>
    </source>
</evidence>
<evidence type="ECO:0000313" key="2">
    <source>
        <dbReference type="EMBL" id="LAB45827.1"/>
    </source>
</evidence>
<accession>A0A2D4NJD2</accession>
<dbReference type="InterPro" id="IPR007842">
    <property type="entry name" value="HEPN_dom"/>
</dbReference>
<dbReference type="SUPFAM" id="SSF81593">
    <property type="entry name" value="Nucleotidyltransferase substrate binding subunit/domain"/>
    <property type="match status" value="1"/>
</dbReference>
<dbReference type="InterPro" id="IPR001623">
    <property type="entry name" value="DnaJ_domain"/>
</dbReference>